<dbReference type="InterPro" id="IPR011948">
    <property type="entry name" value="Dullard_phosphatase"/>
</dbReference>
<evidence type="ECO:0000313" key="4">
    <source>
        <dbReference type="Proteomes" id="UP000515908"/>
    </source>
</evidence>
<dbReference type="NCBIfam" id="TIGR02251">
    <property type="entry name" value="HIF-SF_euk"/>
    <property type="match status" value="1"/>
</dbReference>
<dbReference type="InterPro" id="IPR050365">
    <property type="entry name" value="TIM50"/>
</dbReference>
<dbReference type="PROSITE" id="PS50969">
    <property type="entry name" value="FCP1"/>
    <property type="match status" value="1"/>
</dbReference>
<dbReference type="OrthoDB" id="277011at2759"/>
<dbReference type="PANTHER" id="PTHR12210">
    <property type="entry name" value="DULLARD PROTEIN PHOSPHATASE"/>
    <property type="match status" value="1"/>
</dbReference>
<name>A0A7G2CFD2_9TRYP</name>
<feature type="compositionally biased region" description="Low complexity" evidence="1">
    <location>
        <begin position="40"/>
        <end position="59"/>
    </location>
</feature>
<proteinExistence type="predicted"/>
<dbReference type="AlphaFoldDB" id="A0A7G2CFD2"/>
<dbReference type="InterPro" id="IPR004274">
    <property type="entry name" value="FCP1_dom"/>
</dbReference>
<gene>
    <name evidence="3" type="ORF">ADEAN_000488100</name>
</gene>
<protein>
    <submittedName>
        <fullName evidence="3">NLI interacting factor-like phosphatase, putative</fullName>
    </submittedName>
</protein>
<keyword evidence="4" id="KW-1185">Reference proteome</keyword>
<feature type="domain" description="FCP1 homology" evidence="2">
    <location>
        <begin position="99"/>
        <end position="259"/>
    </location>
</feature>
<dbReference type="InterPro" id="IPR023214">
    <property type="entry name" value="HAD_sf"/>
</dbReference>
<dbReference type="InterPro" id="IPR036412">
    <property type="entry name" value="HAD-like_sf"/>
</dbReference>
<dbReference type="VEuPathDB" id="TriTrypDB:ADEAN_000488100"/>
<dbReference type="FunFam" id="3.40.50.1000:FF:000093">
    <property type="entry name" value="NLI interacting factor-like phosphatase family protein"/>
    <property type="match status" value="1"/>
</dbReference>
<feature type="region of interest" description="Disordered" evidence="1">
    <location>
        <begin position="35"/>
        <end position="59"/>
    </location>
</feature>
<dbReference type="GO" id="GO:0016791">
    <property type="term" value="F:phosphatase activity"/>
    <property type="evidence" value="ECO:0007669"/>
    <property type="project" value="InterPro"/>
</dbReference>
<evidence type="ECO:0000259" key="2">
    <source>
        <dbReference type="PROSITE" id="PS50969"/>
    </source>
</evidence>
<dbReference type="Gene3D" id="3.40.50.1000">
    <property type="entry name" value="HAD superfamily/HAD-like"/>
    <property type="match status" value="1"/>
</dbReference>
<dbReference type="EMBL" id="LR877152">
    <property type="protein sequence ID" value="CAD2217403.1"/>
    <property type="molecule type" value="Genomic_DNA"/>
</dbReference>
<evidence type="ECO:0000256" key="1">
    <source>
        <dbReference type="SAM" id="MobiDB-lite"/>
    </source>
</evidence>
<dbReference type="SMART" id="SM00577">
    <property type="entry name" value="CPDc"/>
    <property type="match status" value="1"/>
</dbReference>
<dbReference type="Pfam" id="PF03031">
    <property type="entry name" value="NIF"/>
    <property type="match status" value="1"/>
</dbReference>
<accession>A0A7G2CFD2</accession>
<dbReference type="Proteomes" id="UP000515908">
    <property type="component" value="Chromosome 08"/>
</dbReference>
<organism evidence="3 4">
    <name type="scientific">Angomonas deanei</name>
    <dbReference type="NCBI Taxonomy" id="59799"/>
    <lineage>
        <taxon>Eukaryota</taxon>
        <taxon>Discoba</taxon>
        <taxon>Euglenozoa</taxon>
        <taxon>Kinetoplastea</taxon>
        <taxon>Metakinetoplastina</taxon>
        <taxon>Trypanosomatida</taxon>
        <taxon>Trypanosomatidae</taxon>
        <taxon>Strigomonadinae</taxon>
        <taxon>Angomonas</taxon>
    </lineage>
</organism>
<reference evidence="3 4" key="1">
    <citation type="submission" date="2020-08" db="EMBL/GenBank/DDBJ databases">
        <authorList>
            <person name="Newling K."/>
            <person name="Davey J."/>
            <person name="Forrester S."/>
        </authorList>
    </citation>
    <scope>NUCLEOTIDE SEQUENCE [LARGE SCALE GENOMIC DNA]</scope>
    <source>
        <strain evidence="4">Crithidia deanei Carvalho (ATCC PRA-265)</strain>
    </source>
</reference>
<evidence type="ECO:0000313" key="3">
    <source>
        <dbReference type="EMBL" id="CAD2217403.1"/>
    </source>
</evidence>
<dbReference type="SUPFAM" id="SSF56784">
    <property type="entry name" value="HAD-like"/>
    <property type="match status" value="1"/>
</dbReference>
<dbReference type="CDD" id="cd07521">
    <property type="entry name" value="HAD_FCP1-like"/>
    <property type="match status" value="1"/>
</dbReference>
<sequence length="282" mass="31286">MSNQDPATFFKNISAKLAQSTPANQNVSPLLTQVDQGNGASQQTSSSRNNAAAAAGGNSRTVHASALIERVRYIRNQPKNTSPIDASAHPSLLPAPAPHHRNKKCLILDVDETLVHSSYQETGKHDLHLSIDLDENTTVNVFVAYRPFLQEFLEAISPIFEVVVFTASLGKYCNPLMDAIDKKRLLGNLRLFREHCSLVSSTFVKDLSLLGRNLDQVAIIDNSPVAYLFQQRNAIPITSWFDNPDDDELRRLIPVLKALAEAPNVYEVLDNYNALLQLQQQE</sequence>